<proteinExistence type="predicted"/>
<dbReference type="AlphaFoldDB" id="A0A7R8V9G0"/>
<dbReference type="EMBL" id="OA564362">
    <property type="protein sequence ID" value="CAD7194005.1"/>
    <property type="molecule type" value="Genomic_DNA"/>
</dbReference>
<gene>
    <name evidence="1" type="ORF">TDIB3V08_LOCUS444</name>
</gene>
<evidence type="ECO:0000313" key="1">
    <source>
        <dbReference type="EMBL" id="CAD7194005.1"/>
    </source>
</evidence>
<sequence>MSAISQNNTGHGVDPEQCSLNMKVDLLNRSIVCCKDYAVLKRRTRKLRVYDGRAEIVGFIHELSDNATIFDSVVVHPTEIRTSISPSSVVELNTTSALANYATEAVLPTEIRTSISPSSVVEQLDTTSALANYATEADVSKPVEPIESFCALSSPVATCRDHQNIVIAVLKRTSTSANEWQQEINDKSAI</sequence>
<accession>A0A7R8V9G0</accession>
<reference evidence="1" key="1">
    <citation type="submission" date="2020-11" db="EMBL/GenBank/DDBJ databases">
        <authorList>
            <person name="Tran Van P."/>
        </authorList>
    </citation>
    <scope>NUCLEOTIDE SEQUENCE</scope>
</reference>
<organism evidence="1">
    <name type="scientific">Timema douglasi</name>
    <name type="common">Walking stick</name>
    <dbReference type="NCBI Taxonomy" id="61478"/>
    <lineage>
        <taxon>Eukaryota</taxon>
        <taxon>Metazoa</taxon>
        <taxon>Ecdysozoa</taxon>
        <taxon>Arthropoda</taxon>
        <taxon>Hexapoda</taxon>
        <taxon>Insecta</taxon>
        <taxon>Pterygota</taxon>
        <taxon>Neoptera</taxon>
        <taxon>Polyneoptera</taxon>
        <taxon>Phasmatodea</taxon>
        <taxon>Timematodea</taxon>
        <taxon>Timematoidea</taxon>
        <taxon>Timematidae</taxon>
        <taxon>Timema</taxon>
    </lineage>
</organism>
<protein>
    <submittedName>
        <fullName evidence="1">Uncharacterized protein</fullName>
    </submittedName>
</protein>
<name>A0A7R8V9G0_TIMDO</name>